<dbReference type="Proteomes" id="UP000805193">
    <property type="component" value="Unassembled WGS sequence"/>
</dbReference>
<sequence>MDGGMGRGGMSRGMGRGDFTRGRGGPMRGRGGPPGRKQRSFRGGPPRGGGPPGRGGGDFMGRGRGDFSRGRGNGDFSRGRGGGGDFAPRGRGGGEFVPRGRGGGDFVPRGGRGGFAPRGRGEFTPRGRGDFTPRGRGDFTPRGRGRGDFTPRGRGDFSSRGRGDFAPRGGGYSGGPPSRDLGGMGGGGPPAAMGRGGPSLRGDGPPRGMAPRGGMGGVGGPPAKRGRWDGPSASSSYADSYYNNGSQDFGNAAGGFDDGGYGSAAPTSRSSYQDPYSAPPDMMGNGYQAPSTGGYGEPAGGYSSEFSKPMDRGVGDYRSSSVGGYAAPPIAGGGYASSYDDNRGYGGGRQDGGYGSSVPPADGFGARPAVDAYGGERIGIVKRYYLVHHCYCLRPDGFIQQSRVDLWHLSKLQYMAITWYEMSRDPRSNDGRRDWGGRVQGDKGCGPNESVTAFVEDVLGLIEHPRQPRCYRRQEAKNPMSLIFSPLEPSSWNFDASLPGIRDIHDVVREETRKLLPAISCPAFKAASDEPRATYATKSRRTPSATRHYSMLFEAGLRPHVRRLPGS</sequence>
<keyword evidence="2" id="KW-1185">Reference proteome</keyword>
<gene>
    <name evidence="1" type="ORF">HPB47_000790</name>
</gene>
<comment type="caution">
    <text evidence="1">The sequence shown here is derived from an EMBL/GenBank/DDBJ whole genome shotgun (WGS) entry which is preliminary data.</text>
</comment>
<dbReference type="EMBL" id="JABSTQ010010102">
    <property type="protein sequence ID" value="KAG0423431.1"/>
    <property type="molecule type" value="Genomic_DNA"/>
</dbReference>
<reference evidence="1 2" key="1">
    <citation type="journal article" date="2020" name="Cell">
        <title>Large-Scale Comparative Analyses of Tick Genomes Elucidate Their Genetic Diversity and Vector Capacities.</title>
        <authorList>
            <consortium name="Tick Genome and Microbiome Consortium (TIGMIC)"/>
            <person name="Jia N."/>
            <person name="Wang J."/>
            <person name="Shi W."/>
            <person name="Du L."/>
            <person name="Sun Y."/>
            <person name="Zhan W."/>
            <person name="Jiang J.F."/>
            <person name="Wang Q."/>
            <person name="Zhang B."/>
            <person name="Ji P."/>
            <person name="Bell-Sakyi L."/>
            <person name="Cui X.M."/>
            <person name="Yuan T.T."/>
            <person name="Jiang B.G."/>
            <person name="Yang W.F."/>
            <person name="Lam T.T."/>
            <person name="Chang Q.C."/>
            <person name="Ding S.J."/>
            <person name="Wang X.J."/>
            <person name="Zhu J.G."/>
            <person name="Ruan X.D."/>
            <person name="Zhao L."/>
            <person name="Wei J.T."/>
            <person name="Ye R.Z."/>
            <person name="Que T.C."/>
            <person name="Du C.H."/>
            <person name="Zhou Y.H."/>
            <person name="Cheng J.X."/>
            <person name="Dai P.F."/>
            <person name="Guo W.B."/>
            <person name="Han X.H."/>
            <person name="Huang E.J."/>
            <person name="Li L.F."/>
            <person name="Wei W."/>
            <person name="Gao Y.C."/>
            <person name="Liu J.Z."/>
            <person name="Shao H.Z."/>
            <person name="Wang X."/>
            <person name="Wang C.C."/>
            <person name="Yang T.C."/>
            <person name="Huo Q.B."/>
            <person name="Li W."/>
            <person name="Chen H.Y."/>
            <person name="Chen S.E."/>
            <person name="Zhou L.G."/>
            <person name="Ni X.B."/>
            <person name="Tian J.H."/>
            <person name="Sheng Y."/>
            <person name="Liu T."/>
            <person name="Pan Y.S."/>
            <person name="Xia L.Y."/>
            <person name="Li J."/>
            <person name="Zhao F."/>
            <person name="Cao W.C."/>
        </authorList>
    </citation>
    <scope>NUCLEOTIDE SEQUENCE [LARGE SCALE GENOMIC DNA]</scope>
    <source>
        <strain evidence="1">Iper-2018</strain>
    </source>
</reference>
<proteinExistence type="predicted"/>
<protein>
    <submittedName>
        <fullName evidence="1">Uncharacterized protein</fullName>
    </submittedName>
</protein>
<evidence type="ECO:0000313" key="1">
    <source>
        <dbReference type="EMBL" id="KAG0423431.1"/>
    </source>
</evidence>
<accession>A0AC60PS13</accession>
<evidence type="ECO:0000313" key="2">
    <source>
        <dbReference type="Proteomes" id="UP000805193"/>
    </source>
</evidence>
<organism evidence="1 2">
    <name type="scientific">Ixodes persulcatus</name>
    <name type="common">Taiga tick</name>
    <dbReference type="NCBI Taxonomy" id="34615"/>
    <lineage>
        <taxon>Eukaryota</taxon>
        <taxon>Metazoa</taxon>
        <taxon>Ecdysozoa</taxon>
        <taxon>Arthropoda</taxon>
        <taxon>Chelicerata</taxon>
        <taxon>Arachnida</taxon>
        <taxon>Acari</taxon>
        <taxon>Parasitiformes</taxon>
        <taxon>Ixodida</taxon>
        <taxon>Ixodoidea</taxon>
        <taxon>Ixodidae</taxon>
        <taxon>Ixodinae</taxon>
        <taxon>Ixodes</taxon>
    </lineage>
</organism>
<name>A0AC60PS13_IXOPE</name>